<dbReference type="GO" id="GO:0032259">
    <property type="term" value="P:methylation"/>
    <property type="evidence" value="ECO:0007669"/>
    <property type="project" value="InterPro"/>
</dbReference>
<dbReference type="PANTHER" id="PTHR18895">
    <property type="entry name" value="HEMK METHYLTRANSFERASE"/>
    <property type="match status" value="1"/>
</dbReference>
<organism evidence="2 3">
    <name type="scientific">Filobasidium floriforme</name>
    <dbReference type="NCBI Taxonomy" id="5210"/>
    <lineage>
        <taxon>Eukaryota</taxon>
        <taxon>Fungi</taxon>
        <taxon>Dikarya</taxon>
        <taxon>Basidiomycota</taxon>
        <taxon>Agaricomycotina</taxon>
        <taxon>Tremellomycetes</taxon>
        <taxon>Filobasidiales</taxon>
        <taxon>Filobasidiaceae</taxon>
        <taxon>Filobasidium</taxon>
    </lineage>
</organism>
<keyword evidence="3" id="KW-1185">Reference proteome</keyword>
<dbReference type="Gene3D" id="3.40.50.150">
    <property type="entry name" value="Vaccinia Virus protein VP39"/>
    <property type="match status" value="1"/>
</dbReference>
<reference evidence="2" key="1">
    <citation type="submission" date="2020-04" db="EMBL/GenBank/DDBJ databases">
        <title>Analysis of mating type loci in Filobasidium floriforme.</title>
        <authorList>
            <person name="Nowrousian M."/>
        </authorList>
    </citation>
    <scope>NUCLEOTIDE SEQUENCE</scope>
    <source>
        <strain evidence="2">CBS 6242</strain>
    </source>
</reference>
<comment type="caution">
    <text evidence="2">The sequence shown here is derived from an EMBL/GenBank/DDBJ whole genome shotgun (WGS) entry which is preliminary data.</text>
</comment>
<dbReference type="GO" id="GO:0043527">
    <property type="term" value="C:tRNA methyltransferase complex"/>
    <property type="evidence" value="ECO:0007669"/>
    <property type="project" value="UniProtKB-ARBA"/>
</dbReference>
<dbReference type="AlphaFoldDB" id="A0A8K0NVH7"/>
<dbReference type="SUPFAM" id="SSF53335">
    <property type="entry name" value="S-adenosyl-L-methionine-dependent methyltransferases"/>
    <property type="match status" value="1"/>
</dbReference>
<evidence type="ECO:0000313" key="2">
    <source>
        <dbReference type="EMBL" id="KAG7571374.1"/>
    </source>
</evidence>
<dbReference type="InterPro" id="IPR029063">
    <property type="entry name" value="SAM-dependent_MTases_sf"/>
</dbReference>
<dbReference type="Pfam" id="PF01170">
    <property type="entry name" value="UPF0020"/>
    <property type="match status" value="1"/>
</dbReference>
<evidence type="ECO:0000259" key="1">
    <source>
        <dbReference type="Pfam" id="PF01170"/>
    </source>
</evidence>
<dbReference type="OrthoDB" id="269872at2759"/>
<evidence type="ECO:0000313" key="3">
    <source>
        <dbReference type="Proteomes" id="UP000812966"/>
    </source>
</evidence>
<dbReference type="PROSITE" id="PS00092">
    <property type="entry name" value="N6_MTASE"/>
    <property type="match status" value="1"/>
</dbReference>
<dbReference type="CDD" id="cd02440">
    <property type="entry name" value="AdoMet_MTases"/>
    <property type="match status" value="1"/>
</dbReference>
<dbReference type="InterPro" id="IPR002052">
    <property type="entry name" value="DNA_methylase_N6_adenine_CS"/>
</dbReference>
<feature type="domain" description="Ribosomal RNA large subunit methyltransferase K/L-like methyltransferase" evidence="1">
    <location>
        <begin position="89"/>
        <end position="185"/>
    </location>
</feature>
<name>A0A8K0NVH7_9TREE</name>
<accession>A0A8K0NVH7</accession>
<dbReference type="EMBL" id="JABELV010000008">
    <property type="protein sequence ID" value="KAG7571374.1"/>
    <property type="molecule type" value="Genomic_DNA"/>
</dbReference>
<dbReference type="GO" id="GO:0008168">
    <property type="term" value="F:methyltransferase activity"/>
    <property type="evidence" value="ECO:0007669"/>
    <property type="project" value="InterPro"/>
</dbReference>
<dbReference type="PANTHER" id="PTHR18895:SF74">
    <property type="entry name" value="MTRF1L RELEASE FACTOR GLUTAMINE METHYLTRANSFERASE"/>
    <property type="match status" value="1"/>
</dbReference>
<protein>
    <recommendedName>
        <fullName evidence="1">Ribosomal RNA large subunit methyltransferase K/L-like methyltransferase domain-containing protein</fullName>
    </recommendedName>
</protein>
<gene>
    <name evidence="2" type="ORF">FFLO_00726</name>
</gene>
<dbReference type="GO" id="GO:0003676">
    <property type="term" value="F:nucleic acid binding"/>
    <property type="evidence" value="ECO:0007669"/>
    <property type="project" value="InterPro"/>
</dbReference>
<dbReference type="InterPro" id="IPR000241">
    <property type="entry name" value="RlmKL-like_Mtase"/>
</dbReference>
<dbReference type="GO" id="GO:0005739">
    <property type="term" value="C:mitochondrion"/>
    <property type="evidence" value="ECO:0007669"/>
    <property type="project" value="TreeGrafter"/>
</dbReference>
<proteinExistence type="predicted"/>
<sequence length="308" mass="34410">MEIEREVERRVRRRSLGEPLQYILGSTDFGPLTLECRAPILIPRPETGDVFQRLASLVRAGLGRLSRRRKTDGQALEKEQGEARLDVKVLDLYTGSGAIALLIAHELRSSPRHAGRPAEWDREHELNFRALGVDINPLAIELALVNREKTGLTREVDFVQSDALSLTDLDLLDGRPHLVVANPPYIPMEEYERLPGSVKEWEDVDALLGDGERGQEVGDRVRADGLAHYRALARNLGGLLGVDPEVTSSGLDDDWDDAGLPRVAVEIGDGQAGRVRRIMELESRGVIGRTECWVDMYGKERMVVGWRR</sequence>
<dbReference type="Proteomes" id="UP000812966">
    <property type="component" value="Unassembled WGS sequence"/>
</dbReference>
<dbReference type="InterPro" id="IPR050320">
    <property type="entry name" value="N5-glutamine_MTase"/>
</dbReference>